<name>A0A6N8FRT3_9BACI</name>
<dbReference type="Proteomes" id="UP000469125">
    <property type="component" value="Unassembled WGS sequence"/>
</dbReference>
<dbReference type="EMBL" id="WOCA01000024">
    <property type="protein sequence ID" value="MUK90558.1"/>
    <property type="molecule type" value="Genomic_DNA"/>
</dbReference>
<accession>A0A6N8FRT3</accession>
<evidence type="ECO:0000313" key="1">
    <source>
        <dbReference type="EMBL" id="MUK90558.1"/>
    </source>
</evidence>
<sequence>MGYILPIHQHEYTDYQKRVTKARKNHYEIERPFKVILEAQYEEIRKDNYQINKYNSQRLNKEQPYPTDHFFIQMTGIGEYINEKV</sequence>
<keyword evidence="2" id="KW-1185">Reference proteome</keyword>
<evidence type="ECO:0000313" key="2">
    <source>
        <dbReference type="Proteomes" id="UP000469125"/>
    </source>
</evidence>
<protein>
    <submittedName>
        <fullName evidence="1">Uncharacterized protein</fullName>
    </submittedName>
</protein>
<dbReference type="AlphaFoldDB" id="A0A6N8FRT3"/>
<proteinExistence type="predicted"/>
<gene>
    <name evidence="1" type="ORF">GMD78_19565</name>
</gene>
<comment type="caution">
    <text evidence="1">The sequence shown here is derived from an EMBL/GenBank/DDBJ whole genome shotgun (WGS) entry which is preliminary data.</text>
</comment>
<organism evidence="1 2">
    <name type="scientific">Ornithinibacillus caprae</name>
    <dbReference type="NCBI Taxonomy" id="2678566"/>
    <lineage>
        <taxon>Bacteria</taxon>
        <taxon>Bacillati</taxon>
        <taxon>Bacillota</taxon>
        <taxon>Bacilli</taxon>
        <taxon>Bacillales</taxon>
        <taxon>Bacillaceae</taxon>
        <taxon>Ornithinibacillus</taxon>
    </lineage>
</organism>
<reference evidence="1 2" key="1">
    <citation type="submission" date="2019-11" db="EMBL/GenBank/DDBJ databases">
        <authorList>
            <person name="Li X."/>
        </authorList>
    </citation>
    <scope>NUCLEOTIDE SEQUENCE [LARGE SCALE GENOMIC DNA]</scope>
    <source>
        <strain evidence="1 2">L9</strain>
    </source>
</reference>
<dbReference type="RefSeq" id="WP_155671467.1">
    <property type="nucleotide sequence ID" value="NZ_WOCA01000024.1"/>
</dbReference>